<evidence type="ECO:0000256" key="4">
    <source>
        <dbReference type="ARBA" id="ARBA00022490"/>
    </source>
</evidence>
<evidence type="ECO:0000256" key="7">
    <source>
        <dbReference type="ARBA" id="ARBA00023065"/>
    </source>
</evidence>
<comment type="subunit">
    <text evidence="10">V-ATPase is a heteromultimeric enzyme made up of two complexes: the ATP-hydrolytic V1 complex and the proton translocation V0 complex. The V1 complex consists of three catalytic AB heterodimers that form a heterohexamer, three peripheral stalks each consisting of EG heterodimers, one central rotor including subunits D and F, and the regulatory subunits C and H. The proton translocation complex V0 consists of the proton transport subunit a, a ring of proteolipid subunits c9c'', rotary subunit d, subunits e and f, and two accessory subunits.</text>
</comment>
<comment type="similarity">
    <text evidence="2 10">Belongs to the V-ATPase C subunit family.</text>
</comment>
<keyword evidence="12" id="KW-1185">Reference proteome</keyword>
<name>A0ABR1D7U5_NECAM</name>
<dbReference type="Proteomes" id="UP001303046">
    <property type="component" value="Unassembled WGS sequence"/>
</dbReference>
<evidence type="ECO:0000256" key="2">
    <source>
        <dbReference type="ARBA" id="ARBA00006138"/>
    </source>
</evidence>
<keyword evidence="4" id="KW-0963">Cytoplasm</keyword>
<dbReference type="Gene3D" id="1.20.1460.10">
    <property type="entry name" value="subunit c (vma5p) of the yeast v-atpase, domain 2"/>
    <property type="match status" value="1"/>
</dbReference>
<keyword evidence="8" id="KW-0206">Cytoskeleton</keyword>
<proteinExistence type="inferred from homology"/>
<reference evidence="11 12" key="1">
    <citation type="submission" date="2023-08" db="EMBL/GenBank/DDBJ databases">
        <title>A Necator americanus chromosomal reference genome.</title>
        <authorList>
            <person name="Ilik V."/>
            <person name="Petrzelkova K.J."/>
            <person name="Pardy F."/>
            <person name="Fuh T."/>
            <person name="Niatou-Singa F.S."/>
            <person name="Gouil Q."/>
            <person name="Baker L."/>
            <person name="Ritchie M.E."/>
            <person name="Jex A.R."/>
            <person name="Gazzola D."/>
            <person name="Li H."/>
            <person name="Toshio Fujiwara R."/>
            <person name="Zhan B."/>
            <person name="Aroian R.V."/>
            <person name="Pafco B."/>
            <person name="Schwarz E.M."/>
        </authorList>
    </citation>
    <scope>NUCLEOTIDE SEQUENCE [LARGE SCALE GENOMIC DNA]</scope>
    <source>
        <strain evidence="11 12">Aroian</strain>
        <tissue evidence="11">Whole animal</tissue>
    </source>
</reference>
<dbReference type="InterPro" id="IPR036132">
    <property type="entry name" value="Vac_ATP_synth_c_sf"/>
</dbReference>
<evidence type="ECO:0000256" key="6">
    <source>
        <dbReference type="ARBA" id="ARBA00022794"/>
    </source>
</evidence>
<dbReference type="PANTHER" id="PTHR10137:SF0">
    <property type="entry name" value="V-TYPE PROTON ATPASE SUBUNIT C"/>
    <property type="match status" value="1"/>
</dbReference>
<evidence type="ECO:0000256" key="3">
    <source>
        <dbReference type="ARBA" id="ARBA00022448"/>
    </source>
</evidence>
<dbReference type="Pfam" id="PF07162">
    <property type="entry name" value="B9-C2"/>
    <property type="match status" value="1"/>
</dbReference>
<dbReference type="Gene3D" id="3.30.70.100">
    <property type="match status" value="1"/>
</dbReference>
<evidence type="ECO:0000313" key="11">
    <source>
        <dbReference type="EMBL" id="KAK6746586.1"/>
    </source>
</evidence>
<protein>
    <recommendedName>
        <fullName evidence="10">V-type proton ATPase subunit C</fullName>
    </recommendedName>
</protein>
<dbReference type="Pfam" id="PF03223">
    <property type="entry name" value="V-ATPase_C"/>
    <property type="match status" value="1"/>
</dbReference>
<keyword evidence="6" id="KW-0970">Cilium biogenesis/degradation</keyword>
<dbReference type="SUPFAM" id="SSF118203">
    <property type="entry name" value="Vacuolar ATP synthase subunit C"/>
    <property type="match status" value="1"/>
</dbReference>
<organism evidence="11 12">
    <name type="scientific">Necator americanus</name>
    <name type="common">Human hookworm</name>
    <dbReference type="NCBI Taxonomy" id="51031"/>
    <lineage>
        <taxon>Eukaryota</taxon>
        <taxon>Metazoa</taxon>
        <taxon>Ecdysozoa</taxon>
        <taxon>Nematoda</taxon>
        <taxon>Chromadorea</taxon>
        <taxon>Rhabditida</taxon>
        <taxon>Rhabditina</taxon>
        <taxon>Rhabditomorpha</taxon>
        <taxon>Strongyloidea</taxon>
        <taxon>Ancylostomatidae</taxon>
        <taxon>Bunostominae</taxon>
        <taxon>Necator</taxon>
    </lineage>
</organism>
<evidence type="ECO:0000256" key="5">
    <source>
        <dbReference type="ARBA" id="ARBA00022781"/>
    </source>
</evidence>
<evidence type="ECO:0000256" key="9">
    <source>
        <dbReference type="ARBA" id="ARBA00023273"/>
    </source>
</evidence>
<comment type="subcellular location">
    <subcellularLocation>
        <location evidence="1">Cytoplasm</location>
        <location evidence="1">Cytoskeleton</location>
        <location evidence="1">Cilium basal body</location>
    </subcellularLocation>
</comment>
<keyword evidence="9" id="KW-0966">Cell projection</keyword>
<evidence type="ECO:0000256" key="8">
    <source>
        <dbReference type="ARBA" id="ARBA00023212"/>
    </source>
</evidence>
<gene>
    <name evidence="11" type="primary">Necator_chrIV.g13373</name>
    <name evidence="11" type="ORF">RB195_000082</name>
</gene>
<evidence type="ECO:0000256" key="1">
    <source>
        <dbReference type="ARBA" id="ARBA00004120"/>
    </source>
</evidence>
<comment type="function">
    <text evidence="10">Subunit of the V1 complex of vacuolar(H+)-ATPase (V-ATPase), a multisubunit enzyme composed of a peripheral complex (V1) that hydrolyzes ATP and a membrane integral complex (V0) that translocates protons. V-ATPase is responsible for acidifying and maintaining the pH of intracellular compartments and in some cell types, is targeted to the plasma membrane, where it is responsible for acidifying the extracellular environment. Subunit C is necessary for the assembly of the catalytic sector of the enzyme and is likely to have a specific function in its catalytic activity.</text>
</comment>
<dbReference type="InterPro" id="IPR010796">
    <property type="entry name" value="C2_B9-type_dom"/>
</dbReference>
<dbReference type="EMBL" id="JAVFWL010000004">
    <property type="protein sequence ID" value="KAK6746586.1"/>
    <property type="molecule type" value="Genomic_DNA"/>
</dbReference>
<keyword evidence="5 10" id="KW-0375">Hydrogen ion transport</keyword>
<keyword evidence="3 10" id="KW-0813">Transport</keyword>
<keyword evidence="7 10" id="KW-0406">Ion transport</keyword>
<dbReference type="InterPro" id="IPR004907">
    <property type="entry name" value="ATPase_V1-cplx_csu"/>
</dbReference>
<accession>A0ABR1D7U5</accession>
<dbReference type="PROSITE" id="PS51381">
    <property type="entry name" value="C2_B9"/>
    <property type="match status" value="1"/>
</dbReference>
<comment type="caution">
    <text evidence="11">The sequence shown here is derived from an EMBL/GenBank/DDBJ whole genome shotgun (WGS) entry which is preliminary data.</text>
</comment>
<evidence type="ECO:0000256" key="10">
    <source>
        <dbReference type="RuleBase" id="RU364010"/>
    </source>
</evidence>
<dbReference type="CDD" id="cd14785">
    <property type="entry name" value="V-ATPase_C"/>
    <property type="match status" value="1"/>
</dbReference>
<dbReference type="Gene3D" id="3.30.70.1180">
    <property type="entry name" value="Vacuolar atp synthase subunit c, domain 1"/>
    <property type="match status" value="1"/>
</dbReference>
<sequence>MSVSSGEYWLISAPGEKGANDAWDKLNRATSNLSNNSKFNIPDLKVGTLDQLVGLSDDLSKLDSTAEGVTRKLVQYFGDVLEDDRSKLAENLLINNKDIKTYVTKFQWEGAKYPLKQSLKVLSEIIGKQVTQIDNDLKQKSVAYNNLKNSLASIDRKTTGSLITKDLADIVKADDFVLNSEYLQTLMVVVPKLNAKEWEQRYSTFTSMVVPGSSRLITEEGEHVLYSVTLFKKVMDEFKMVARENKFIVRDFVYDEESLKAGKSERDKLVAEKQRQYAPLIRWLKINFGEIFAAYIHVKALRVFVESVLRYGLPVNFQAAVVEPAKGSQKKLRAELHKLYIHLDGSAAGPIDTLEDSPALMSLGVNEYYPYVFFKLNLDFIDKNGDMAEVYVSGQIESADGFADNRVCCRWSLQTGGGWRVVEGAVEGQTQTDLPSVFEEAYFAHPIELHLATKTIQGWPRIQLQVWHHDAYGRQELVGYGSLFLPSTPGEHELVCNMWRPKGTTREEMMQRFIGGGIQVNSLSILEDTTERMQISTVAMGRVRLRLYVITRHFEQFGILS</sequence>
<evidence type="ECO:0000313" key="12">
    <source>
        <dbReference type="Proteomes" id="UP001303046"/>
    </source>
</evidence>
<dbReference type="PANTHER" id="PTHR10137">
    <property type="entry name" value="V-TYPE PROTON ATPASE SUBUNIT C"/>
    <property type="match status" value="1"/>
</dbReference>